<feature type="region of interest" description="Disordered" evidence="2">
    <location>
        <begin position="395"/>
        <end position="427"/>
    </location>
</feature>
<keyword evidence="4" id="KW-1185">Reference proteome</keyword>
<feature type="compositionally biased region" description="Low complexity" evidence="2">
    <location>
        <begin position="415"/>
        <end position="424"/>
    </location>
</feature>
<name>A0A1V9XXE8_9ACAR</name>
<proteinExistence type="predicted"/>
<keyword evidence="1" id="KW-0175">Coiled coil</keyword>
<evidence type="ECO:0000256" key="1">
    <source>
        <dbReference type="SAM" id="Coils"/>
    </source>
</evidence>
<gene>
    <name evidence="3" type="ORF">BIW11_06602</name>
</gene>
<feature type="coiled-coil region" evidence="1">
    <location>
        <begin position="42"/>
        <end position="69"/>
    </location>
</feature>
<feature type="compositionally biased region" description="Polar residues" evidence="2">
    <location>
        <begin position="459"/>
        <end position="469"/>
    </location>
</feature>
<evidence type="ECO:0000313" key="4">
    <source>
        <dbReference type="Proteomes" id="UP000192247"/>
    </source>
</evidence>
<dbReference type="InParanoid" id="A0A1V9XXE8"/>
<feature type="region of interest" description="Disordered" evidence="2">
    <location>
        <begin position="454"/>
        <end position="507"/>
    </location>
</feature>
<evidence type="ECO:0000313" key="3">
    <source>
        <dbReference type="EMBL" id="OQR78150.1"/>
    </source>
</evidence>
<evidence type="ECO:0000256" key="2">
    <source>
        <dbReference type="SAM" id="MobiDB-lite"/>
    </source>
</evidence>
<accession>A0A1V9XXE8</accession>
<protein>
    <submittedName>
        <fullName evidence="3">Uncharacterized protein</fullName>
    </submittedName>
</protein>
<organism evidence="3 4">
    <name type="scientific">Tropilaelaps mercedesae</name>
    <dbReference type="NCBI Taxonomy" id="418985"/>
    <lineage>
        <taxon>Eukaryota</taxon>
        <taxon>Metazoa</taxon>
        <taxon>Ecdysozoa</taxon>
        <taxon>Arthropoda</taxon>
        <taxon>Chelicerata</taxon>
        <taxon>Arachnida</taxon>
        <taxon>Acari</taxon>
        <taxon>Parasitiformes</taxon>
        <taxon>Mesostigmata</taxon>
        <taxon>Gamasina</taxon>
        <taxon>Dermanyssoidea</taxon>
        <taxon>Laelapidae</taxon>
        <taxon>Tropilaelaps</taxon>
    </lineage>
</organism>
<dbReference type="Proteomes" id="UP000192247">
    <property type="component" value="Unassembled WGS sequence"/>
</dbReference>
<sequence>MSNIYDISSCGGVPVSAEDRMRYLEEMHTRLVEYAAGMSDTNEYLSHRLRMAEEKNEQLQWKLNETELCLQSQPKKAIELRLSEMRRLELEGVIAYLNEQLEIRDNQIDKLKLQLSAKDHELQALLDSSVRQVQAVIDAGRDRADDALRRVRHYVEAALGVPEQATSECELDDRQAAIRDVVERVDKWAAQALERGAELQKYTELFTAFESAQSQLNEALAELALVYSRQADDAASEDDFGLVGNADSSLQTGGRRECASLAPGEANAVNGSPHSNIGNCANCPPVEGGPRANEAKHNSSVTIHSGGNGGGHAVCYSNCAVQTDNRFDGCAPSLPPHSTMTAMPPTQIGPGRPPTAGPPEGPLMSPPETATTPTQQQPPFAYGARASLTRTMATRATRPTQLPEDASLHRDAVVQTTPQTTPQTIESSMEQTRRLLAAYTASEQFAERARLPAPYRGPQQAQGPWQSSPPGGRSAPEWQMPTSREFCTPSMIPSTTYSPRGIGGTNPFDELAQQQIRALASGPFAGAVNSQQVNH</sequence>
<reference evidence="3 4" key="1">
    <citation type="journal article" date="2017" name="Gigascience">
        <title>Draft genome of the honey bee ectoparasitic mite, Tropilaelaps mercedesae, is shaped by the parasitic life history.</title>
        <authorList>
            <person name="Dong X."/>
            <person name="Armstrong S.D."/>
            <person name="Xia D."/>
            <person name="Makepeace B.L."/>
            <person name="Darby A.C."/>
            <person name="Kadowaki T."/>
        </authorList>
    </citation>
    <scope>NUCLEOTIDE SEQUENCE [LARGE SCALE GENOMIC DNA]</scope>
    <source>
        <strain evidence="3">Wuxi-XJTLU</strain>
    </source>
</reference>
<dbReference type="EMBL" id="MNPL01002591">
    <property type="protein sequence ID" value="OQR78150.1"/>
    <property type="molecule type" value="Genomic_DNA"/>
</dbReference>
<dbReference type="AlphaFoldDB" id="A0A1V9XXE8"/>
<feature type="region of interest" description="Disordered" evidence="2">
    <location>
        <begin position="345"/>
        <end position="379"/>
    </location>
</feature>
<comment type="caution">
    <text evidence="3">The sequence shown here is derived from an EMBL/GenBank/DDBJ whole genome shotgun (WGS) entry which is preliminary data.</text>
</comment>
<feature type="compositionally biased region" description="Pro residues" evidence="2">
    <location>
        <begin position="351"/>
        <end position="365"/>
    </location>
</feature>
<feature type="compositionally biased region" description="Low complexity" evidence="2">
    <location>
        <begin position="366"/>
        <end position="379"/>
    </location>
</feature>